<dbReference type="RefSeq" id="WP_341840148.1">
    <property type="nucleotide sequence ID" value="NZ_CP149792.1"/>
</dbReference>
<dbReference type="Pfam" id="PF14021">
    <property type="entry name" value="TNT"/>
    <property type="match status" value="1"/>
</dbReference>
<name>A0ABZ2YZG1_9BACT</name>
<accession>A0ABZ2YZG1</accession>
<feature type="region of interest" description="Disordered" evidence="1">
    <location>
        <begin position="67"/>
        <end position="89"/>
    </location>
</feature>
<protein>
    <submittedName>
        <fullName evidence="3">Glycohydrolase toxin TNT-related protein</fullName>
    </submittedName>
</protein>
<organism evidence="3 4">
    <name type="scientific">Chitinophaga caseinilytica</name>
    <dbReference type="NCBI Taxonomy" id="2267521"/>
    <lineage>
        <taxon>Bacteria</taxon>
        <taxon>Pseudomonadati</taxon>
        <taxon>Bacteroidota</taxon>
        <taxon>Chitinophagia</taxon>
        <taxon>Chitinophagales</taxon>
        <taxon>Chitinophagaceae</taxon>
        <taxon>Chitinophaga</taxon>
    </lineage>
</organism>
<dbReference type="InterPro" id="IPR053024">
    <property type="entry name" value="Fungal_surface_NADase"/>
</dbReference>
<dbReference type="NCBIfam" id="TIGR03696">
    <property type="entry name" value="Rhs_assc_core"/>
    <property type="match status" value="1"/>
</dbReference>
<gene>
    <name evidence="3" type="ORF">WJU22_21080</name>
</gene>
<evidence type="ECO:0000313" key="3">
    <source>
        <dbReference type="EMBL" id="WZN45396.1"/>
    </source>
</evidence>
<dbReference type="Proteomes" id="UP001449657">
    <property type="component" value="Chromosome"/>
</dbReference>
<reference evidence="3 4" key="1">
    <citation type="submission" date="2024-03" db="EMBL/GenBank/DDBJ databases">
        <title>Chitinophaga caseinilytica sp. nov., a casein hydrolysing bacterium isolated from forest soil.</title>
        <authorList>
            <person name="Lee D.S."/>
            <person name="Han D.M."/>
            <person name="Baek J.H."/>
            <person name="Choi D.G."/>
            <person name="Jeon J.H."/>
            <person name="Jeon C.O."/>
        </authorList>
    </citation>
    <scope>NUCLEOTIDE SEQUENCE [LARGE SCALE GENOMIC DNA]</scope>
    <source>
        <strain evidence="3 4">KACC 19118</strain>
    </source>
</reference>
<evidence type="ECO:0000259" key="2">
    <source>
        <dbReference type="Pfam" id="PF14021"/>
    </source>
</evidence>
<dbReference type="Gene3D" id="2.180.10.10">
    <property type="entry name" value="RHS repeat-associated core"/>
    <property type="match status" value="1"/>
</dbReference>
<dbReference type="InterPro" id="IPR022385">
    <property type="entry name" value="Rhs_assc_core"/>
</dbReference>
<evidence type="ECO:0000313" key="4">
    <source>
        <dbReference type="Proteomes" id="UP001449657"/>
    </source>
</evidence>
<dbReference type="PANTHER" id="PTHR42059">
    <property type="entry name" value="TNT DOMAIN-CONTAINING PROTEIN"/>
    <property type="match status" value="1"/>
</dbReference>
<dbReference type="EMBL" id="CP150096">
    <property type="protein sequence ID" value="WZN45396.1"/>
    <property type="molecule type" value="Genomic_DNA"/>
</dbReference>
<proteinExistence type="predicted"/>
<keyword evidence="4" id="KW-1185">Reference proteome</keyword>
<sequence length="498" mass="54161">MARLNGNDPRRRIGPSLVLKVQTGDTINLGARAFYKSAAIGKQQNTSVTAADMATALLSAFGKTTIPAPGTHGSGGGPQSPPFGNDFVSNSWQRLRDKEPQSPPNTNRPKAYLNFVLFDEQFKLVEGSSGVRQVAASPDQLQTLAVNNLVMKQSGFLYVYTSNEAPQDIFFDNIILVLAGTPVLEETHYYPFGLVMEGLSEKVLYNPVNKEQKFQGQPFDDDLGLNWYGFKFRNHDPQIGRFIQADPLSDKYVYNSTYAFSENHVTAHVELEGLEKISIQGLWQKAGISSNTDVKEFAKGVGKALKDSDNLSKASILLGQFSVLTIVGVATSGIGSGTLFSRGLQGMRNASFRIGRMPLTINSDVSGTAISTNTEIAIGIETSTAKTSSTTMALTNYWPRNGGALNEWSNEFLTPGAQIDRFGSGFGKYLSPRYTPIEMRALPPDNTGVYNAFKVVKPFEVQSSTIAPAFNQIGLGKQYLSPVNVNTLLKKGIIIPVQ</sequence>
<feature type="domain" description="TNT" evidence="2">
    <location>
        <begin position="413"/>
        <end position="494"/>
    </location>
</feature>
<dbReference type="InterPro" id="IPR025331">
    <property type="entry name" value="TNT"/>
</dbReference>
<evidence type="ECO:0000256" key="1">
    <source>
        <dbReference type="SAM" id="MobiDB-lite"/>
    </source>
</evidence>
<dbReference type="PANTHER" id="PTHR42059:SF1">
    <property type="entry name" value="TNT DOMAIN-CONTAINING PROTEIN"/>
    <property type="match status" value="1"/>
</dbReference>